<dbReference type="EMBL" id="CP022358">
    <property type="protein sequence ID" value="ASK68587.1"/>
    <property type="molecule type" value="Genomic_DNA"/>
</dbReference>
<dbReference type="AlphaFoldDB" id="A0A220UK76"/>
<keyword evidence="5" id="KW-1185">Reference proteome</keyword>
<sequence>MNIELFFIPLTEMDAASTNACMALLSEDERAKVARYRAPKAQMNGLLVRAALRCVLSQGLQSRGGASSCTTQRQIAPQDWCFEYGAKGKPSLNHEQFLSTGIEFNLSHSGDWLLIALAQDDDKGENANTAQPRLGLGVDIERARASTHIYPILNHYFSAIETEGLLALEGEDAQRQRFFDLWALKESYIKATGLGLAQSLKSFAFDLAPNSLLAVDGGALQAVASPNWVELKRQENFALPSQAMPCSYLQLPSRIPLYSIIKLLIEPETAQDATSSHAQHWRSYFGRLDEEYRFGLSLVDGDSLVQDDRLAKVTISMQLTSITALLAACSAI</sequence>
<dbReference type="PANTHER" id="PTHR12215:SF10">
    <property type="entry name" value="L-AMINOADIPATE-SEMIALDEHYDE DEHYDROGENASE-PHOSPHOPANTETHEINYL TRANSFERASE"/>
    <property type="match status" value="1"/>
</dbReference>
<dbReference type="RefSeq" id="WP_089067393.1">
    <property type="nucleotide sequence ID" value="NZ_CP022358.1"/>
</dbReference>
<proteinExistence type="inferred from homology"/>
<organism evidence="4 5">
    <name type="scientific">Shewanella bicestrii</name>
    <dbReference type="NCBI Taxonomy" id="2018305"/>
    <lineage>
        <taxon>Bacteria</taxon>
        <taxon>Pseudomonadati</taxon>
        <taxon>Pseudomonadota</taxon>
        <taxon>Gammaproteobacteria</taxon>
        <taxon>Alteromonadales</taxon>
        <taxon>Shewanellaceae</taxon>
        <taxon>Shewanella</taxon>
    </lineage>
</organism>
<evidence type="ECO:0000259" key="3">
    <source>
        <dbReference type="Pfam" id="PF01648"/>
    </source>
</evidence>
<dbReference type="GO" id="GO:0008897">
    <property type="term" value="F:holo-[acyl-carrier-protein] synthase activity"/>
    <property type="evidence" value="ECO:0007669"/>
    <property type="project" value="InterPro"/>
</dbReference>
<name>A0A220UK76_9GAMM</name>
<evidence type="ECO:0000256" key="2">
    <source>
        <dbReference type="ARBA" id="ARBA00022679"/>
    </source>
</evidence>
<gene>
    <name evidence="4" type="ORF">CF168_06695</name>
</gene>
<dbReference type="PANTHER" id="PTHR12215">
    <property type="entry name" value="PHOSPHOPANTETHEINE TRANSFERASE"/>
    <property type="match status" value="1"/>
</dbReference>
<dbReference type="KEGG" id="sbj:CF168_06695"/>
<dbReference type="InterPro" id="IPR037143">
    <property type="entry name" value="4-PPantetheinyl_Trfase_dom_sf"/>
</dbReference>
<dbReference type="InterPro" id="IPR008278">
    <property type="entry name" value="4-PPantetheinyl_Trfase_dom"/>
</dbReference>
<comment type="similarity">
    <text evidence="1">Belongs to the P-Pant transferase superfamily. Gsp/Sfp/HetI/AcpT family.</text>
</comment>
<protein>
    <submittedName>
        <fullName evidence="4">4-phosphopantetheinyl transferase</fullName>
    </submittedName>
</protein>
<dbReference type="SUPFAM" id="SSF56214">
    <property type="entry name" value="4'-phosphopantetheinyl transferase"/>
    <property type="match status" value="2"/>
</dbReference>
<accession>A0A220UK76</accession>
<evidence type="ECO:0000313" key="5">
    <source>
        <dbReference type="Proteomes" id="UP000198367"/>
    </source>
</evidence>
<dbReference type="Gene3D" id="3.90.470.20">
    <property type="entry name" value="4'-phosphopantetheinyl transferase domain"/>
    <property type="match status" value="1"/>
</dbReference>
<evidence type="ECO:0000256" key="1">
    <source>
        <dbReference type="ARBA" id="ARBA00010990"/>
    </source>
</evidence>
<dbReference type="InterPro" id="IPR050559">
    <property type="entry name" value="P-Pant_transferase_sf"/>
</dbReference>
<keyword evidence="2 4" id="KW-0808">Transferase</keyword>
<dbReference type="GO" id="GO:0019878">
    <property type="term" value="P:lysine biosynthetic process via aminoadipic acid"/>
    <property type="evidence" value="ECO:0007669"/>
    <property type="project" value="TreeGrafter"/>
</dbReference>
<reference evidence="4 5" key="1">
    <citation type="submission" date="2017-07" db="EMBL/GenBank/DDBJ databases">
        <title>Phenotypical and genomic characterization of a clinical isolate of Shewanella bicestrii sp. nov. producing an extended-spectrum beta-lactamase and a new oxacillinase variant.</title>
        <authorList>
            <person name="Jousset A.B."/>
            <person name="Bonnin R.A."/>
            <person name="Girlich D."/>
            <person name="Dabos L."/>
            <person name="Potron A."/>
            <person name="Dortet L."/>
            <person name="Glaser P."/>
            <person name="Naas T."/>
        </authorList>
    </citation>
    <scope>NUCLEOTIDE SEQUENCE [LARGE SCALE GENOMIC DNA]</scope>
    <source>
        <strain evidence="4 5">JAB-1</strain>
    </source>
</reference>
<dbReference type="Proteomes" id="UP000198367">
    <property type="component" value="Chromosome"/>
</dbReference>
<dbReference type="GO" id="GO:0000287">
    <property type="term" value="F:magnesium ion binding"/>
    <property type="evidence" value="ECO:0007669"/>
    <property type="project" value="InterPro"/>
</dbReference>
<dbReference type="GO" id="GO:0005829">
    <property type="term" value="C:cytosol"/>
    <property type="evidence" value="ECO:0007669"/>
    <property type="project" value="TreeGrafter"/>
</dbReference>
<evidence type="ECO:0000313" key="4">
    <source>
        <dbReference type="EMBL" id="ASK68587.1"/>
    </source>
</evidence>
<feature type="domain" description="4'-phosphopantetheinyl transferase" evidence="3">
    <location>
        <begin position="135"/>
        <end position="212"/>
    </location>
</feature>
<dbReference type="Pfam" id="PF01648">
    <property type="entry name" value="ACPS"/>
    <property type="match status" value="1"/>
</dbReference>